<dbReference type="PANTHER" id="PTHR36220">
    <property type="entry name" value="UNNAMED PRODUCT"/>
    <property type="match status" value="1"/>
</dbReference>
<accession>A0A5B8IGZ7</accession>
<proteinExistence type="predicted"/>
<dbReference type="EMBL" id="MK250085">
    <property type="protein sequence ID" value="QDY51725.1"/>
    <property type="molecule type" value="Genomic_DNA"/>
</dbReference>
<name>A0A5B8IGZ7_9VIRU</name>
<dbReference type="Pfam" id="PF14240">
    <property type="entry name" value="YHYH"/>
    <property type="match status" value="1"/>
</dbReference>
<evidence type="ECO:0000313" key="2">
    <source>
        <dbReference type="EMBL" id="QDY51725.1"/>
    </source>
</evidence>
<gene>
    <name evidence="2" type="ORF">1_110</name>
</gene>
<reference evidence="2" key="1">
    <citation type="submission" date="2018-11" db="EMBL/GenBank/DDBJ databases">
        <title>A distinct lineage of giant viruses engineers rhodopsin photosystems in predatory marine eukaryotes.</title>
        <authorList>
            <person name="Needham D.M."/>
            <person name="Yoshizawa S."/>
            <person name="Hosaka T."/>
            <person name="Poirier C."/>
            <person name="Choi C.-J."/>
            <person name="Hehenberger E."/>
            <person name="Irwin N.A.T."/>
            <person name="Wilken S."/>
            <person name="Yung C.-M."/>
            <person name="Bachy C."/>
            <person name="Kurihara R."/>
            <person name="Nakajima Y."/>
            <person name="Kojima K."/>
            <person name="Kimura-Someya T."/>
            <person name="Leonard G."/>
            <person name="Malmstrom R.R."/>
            <person name="Mende D."/>
            <person name="Olson D.K."/>
            <person name="Sudo Y."/>
            <person name="Sudek S."/>
            <person name="Richards T.A."/>
            <person name="DeLong E.F."/>
            <person name="Keeling P.J."/>
            <person name="Santoro A.E."/>
            <person name="Shirouzu M."/>
            <person name="Iwasaki W."/>
            <person name="Worden A.Z."/>
        </authorList>
    </citation>
    <scope>NUCLEOTIDE SEQUENCE</scope>
</reference>
<dbReference type="SUPFAM" id="SSF82171">
    <property type="entry name" value="DPP6 N-terminal domain-like"/>
    <property type="match status" value="1"/>
</dbReference>
<evidence type="ECO:0000259" key="1">
    <source>
        <dbReference type="Pfam" id="PF14240"/>
    </source>
</evidence>
<dbReference type="InterPro" id="IPR025924">
    <property type="entry name" value="YHYH_dom"/>
</dbReference>
<protein>
    <recommendedName>
        <fullName evidence="1">YHYH domain-containing protein</fullName>
    </recommendedName>
</protein>
<feature type="domain" description="YHYH" evidence="1">
    <location>
        <begin position="1081"/>
        <end position="1128"/>
    </location>
</feature>
<sequence>MTTPLSTITKMDEASLILKNTGSLYSDIFNQKNIGLGTYLFINIPKKFPISFFFLTQNNLITNNSFKGNNKNVYLRNGVPISFNYQGKNYYFYFGNVSITIKERNGFSVYLYYNEDTQIMHFFSTNVIFDENNKNGIDIDDYLNYYENQKLVNFNFYFKNNYNSIENISQTIDKLKITGYDKKKKDNQDINPNFNVYLDYNDFDFLKIRSNCIPNYHILKNNSLISGQWLNTLGLLNDTNSYNYGIDKNKYGFIEDLNLILGTPFKIPINPESLKNKYIPDSIIGEDEIKQKVEIFWYNDNRNWKEIMVERNQSNLTLNNNTNEVLTPLGPIGVMINGIPCYNHLENYQPTVTKNTNDLNSISDSRINRIHVNTEIRTEHINQVPIKNYDDFGGTVDLNHTYHYNKYPVGLEAMMKFRTYNTDFVDDEGKNYFENIDSGLYFQNINVNGVYIINISHESLKNFTFEVEKKTTDNTEVLFSFEGVNEYGRPNSIVIKIINIHRINNNYASTYYLRMIPEDDVNENNYITLNFRNDVISLDNHHLYYLKYNSLGANASDRFLFYKPKELPINNDITSNPFTYNGYLNNIDKQTDINSTIDEVKEHLEETNNDIIKFLNSMLTLGNVNDNNSIDFEKLNKYHSPLLGWSFDGYPIYGQIGYERITNWKQEGKIFEGENNNDHLGAAVSMNREGNIIAIGSTHWINLATSNNYRYGKVQIYIKDVKQEQGWIELTGTNELIGSVIEQQFGNNLSLSDDGYTIAISSREGESGVGKVYVYKYDESEPFGNRWVLQVEFIGKGNVNDEDNNPLEKLGLGDIVLNGNGTIIAMASDRIDDEINETRTGIKIYERDITQSSGWSLKGNPISSLGLSTTKGIILSMNNTGDIIIISQTEINTKVYKYNKDENKWEQLGSDIDKGEISRNSSINFDGKTIVVLGLDTDNMQSIVQVYNYIENIVEGIDQGYWEQLGNDIIIEINVYTPGGEINQSIILSDDGFKIGLGYSRDNTNGNNAGKVLIFQYDQINNNWFQFGNTFFGDAESRSGKTIDMSGDGTKFIFGSFYYDSRTGRADVYKFFDNDISGLKFLKSSYNQETKKYEQGSGDLDICNGIFEATPEFPEGIYHYVCTLNLNSLNAIETLEDSDSTLNTLYAYPYIIGAYRGIPEISNFSLLDKEEIIENEIISQTEEFEFNFRTLNSKKDTYNNITEKSIKIYQDDNYIYLNPGSKPFILDFTGYEENNKYFGTSNYNVSNNINNLVTNTDNTDNTDNTELNKNVYGSLSIFNFKNNSDISLGSGVIFNIDSDKLYVKKSDGKKNILGVVVSIDTTKKICYVCTKGICEIFNDNLNNTITNDLLICNESGKIINIDETFNSQSTVLYYIIGTYISNNNDNHLIDVNPHVIST</sequence>
<dbReference type="PANTHER" id="PTHR36220:SF1">
    <property type="entry name" value="GAMMA TUBULIN COMPLEX COMPONENT C-TERMINAL DOMAIN-CONTAINING PROTEIN"/>
    <property type="match status" value="1"/>
</dbReference>
<organism evidence="2">
    <name type="scientific">Mimiviridae sp. ChoanoV1</name>
    <dbReference type="NCBI Taxonomy" id="2596887"/>
    <lineage>
        <taxon>Viruses</taxon>
        <taxon>Varidnaviria</taxon>
        <taxon>Bamfordvirae</taxon>
        <taxon>Nucleocytoviricota</taxon>
        <taxon>Megaviricetes</taxon>
        <taxon>Imitervirales</taxon>
        <taxon>Schizomimiviridae</taxon>
    </lineage>
</organism>